<dbReference type="NCBIfam" id="TIGR00401">
    <property type="entry name" value="msrA"/>
    <property type="match status" value="1"/>
</dbReference>
<keyword evidence="1 4" id="KW-0560">Oxidoreductase</keyword>
<comment type="function">
    <text evidence="4">Has an important function as a repair enzyme for proteins that have been inactivated by oxidation. Catalyzes the reversible oxidation-reduction of methionine sulfoxide in proteins to methionine.</text>
</comment>
<feature type="chain" id="PRO_5045545326" description="Peptide methionine sulfoxide reductase MsrA" evidence="5">
    <location>
        <begin position="21"/>
        <end position="191"/>
    </location>
</feature>
<evidence type="ECO:0000256" key="3">
    <source>
        <dbReference type="ARBA" id="ARBA00048782"/>
    </source>
</evidence>
<feature type="active site" evidence="4">
    <location>
        <position position="32"/>
    </location>
</feature>
<dbReference type="Gene3D" id="3.30.1060.10">
    <property type="entry name" value="Peptide methionine sulphoxide reductase MsrA"/>
    <property type="match status" value="1"/>
</dbReference>
<dbReference type="PANTHER" id="PTHR43774:SF1">
    <property type="entry name" value="PEPTIDE METHIONINE SULFOXIDE REDUCTASE MSRA 2"/>
    <property type="match status" value="1"/>
</dbReference>
<dbReference type="Proteomes" id="UP000738431">
    <property type="component" value="Chromosome"/>
</dbReference>
<evidence type="ECO:0000256" key="4">
    <source>
        <dbReference type="HAMAP-Rule" id="MF_01401"/>
    </source>
</evidence>
<gene>
    <name evidence="4 7" type="primary">msrA</name>
    <name evidence="7" type="ORF">K1X11_020375</name>
</gene>
<dbReference type="EMBL" id="CP139781">
    <property type="protein sequence ID" value="WRQ87175.1"/>
    <property type="molecule type" value="Genomic_DNA"/>
</dbReference>
<evidence type="ECO:0000313" key="7">
    <source>
        <dbReference type="EMBL" id="WRQ87175.1"/>
    </source>
</evidence>
<evidence type="ECO:0000256" key="2">
    <source>
        <dbReference type="ARBA" id="ARBA00047806"/>
    </source>
</evidence>
<reference evidence="7 8" key="1">
    <citation type="submission" date="2023-12" db="EMBL/GenBank/DDBJ databases">
        <title>Description of an unclassified Opitutus bacterium of Verrucomicrobiota.</title>
        <authorList>
            <person name="Zhang D.-F."/>
        </authorList>
    </citation>
    <scope>NUCLEOTIDE SEQUENCE [LARGE SCALE GENOMIC DNA]</scope>
    <source>
        <strain evidence="7 8">WL0086</strain>
    </source>
</reference>
<organism evidence="7 8">
    <name type="scientific">Actomonas aquatica</name>
    <dbReference type="NCBI Taxonomy" id="2866162"/>
    <lineage>
        <taxon>Bacteria</taxon>
        <taxon>Pseudomonadati</taxon>
        <taxon>Verrucomicrobiota</taxon>
        <taxon>Opitutia</taxon>
        <taxon>Opitutales</taxon>
        <taxon>Opitutaceae</taxon>
        <taxon>Actomonas</taxon>
    </lineage>
</organism>
<evidence type="ECO:0000313" key="8">
    <source>
        <dbReference type="Proteomes" id="UP000738431"/>
    </source>
</evidence>
<evidence type="ECO:0000256" key="5">
    <source>
        <dbReference type="SAM" id="SignalP"/>
    </source>
</evidence>
<dbReference type="Pfam" id="PF01625">
    <property type="entry name" value="PMSR"/>
    <property type="match status" value="1"/>
</dbReference>
<dbReference type="RefSeq" id="WP_221029411.1">
    <property type="nucleotide sequence ID" value="NZ_CP139781.1"/>
</dbReference>
<keyword evidence="5" id="KW-0732">Signal</keyword>
<name>A0ABZ1C697_9BACT</name>
<evidence type="ECO:0000259" key="6">
    <source>
        <dbReference type="Pfam" id="PF01625"/>
    </source>
</evidence>
<sequence length="191" mass="21555">MIRRIALFLSFLVSLSFSQAAEPQKATLGAGCFWCVEAIYEQLPGVLDVVSGYAGGPEKNPTYKQVSAGRTGHAEVVQITFDPDQTSYRELIDYFWGTHDVTDPTGVWPDFGKQYRSIILPHNEAQLAEARASRNEARARFDKPVATEIVMLDTFYPAEDYHQDFVRLNPLHPYVKSIAFKKLDKLGLKRP</sequence>
<keyword evidence="8" id="KW-1185">Reference proteome</keyword>
<protein>
    <recommendedName>
        <fullName evidence="4">Peptide methionine sulfoxide reductase MsrA</fullName>
        <shortName evidence="4">Protein-methionine-S-oxide reductase</shortName>
        <ecNumber evidence="4">1.8.4.11</ecNumber>
    </recommendedName>
    <alternativeName>
        <fullName evidence="4">Peptide-methionine (S)-S-oxide reductase</fullName>
        <shortName evidence="4">Peptide Met(O) reductase</shortName>
    </alternativeName>
</protein>
<comment type="catalytic activity">
    <reaction evidence="3 4">
        <text>[thioredoxin]-disulfide + L-methionine + H2O = L-methionine (S)-S-oxide + [thioredoxin]-dithiol</text>
        <dbReference type="Rhea" id="RHEA:19993"/>
        <dbReference type="Rhea" id="RHEA-COMP:10698"/>
        <dbReference type="Rhea" id="RHEA-COMP:10700"/>
        <dbReference type="ChEBI" id="CHEBI:15377"/>
        <dbReference type="ChEBI" id="CHEBI:29950"/>
        <dbReference type="ChEBI" id="CHEBI:50058"/>
        <dbReference type="ChEBI" id="CHEBI:57844"/>
        <dbReference type="ChEBI" id="CHEBI:58772"/>
        <dbReference type="EC" id="1.8.4.11"/>
    </reaction>
</comment>
<comment type="catalytic activity">
    <reaction evidence="2 4">
        <text>L-methionyl-[protein] + [thioredoxin]-disulfide + H2O = L-methionyl-(S)-S-oxide-[protein] + [thioredoxin]-dithiol</text>
        <dbReference type="Rhea" id="RHEA:14217"/>
        <dbReference type="Rhea" id="RHEA-COMP:10698"/>
        <dbReference type="Rhea" id="RHEA-COMP:10700"/>
        <dbReference type="Rhea" id="RHEA-COMP:12313"/>
        <dbReference type="Rhea" id="RHEA-COMP:12315"/>
        <dbReference type="ChEBI" id="CHEBI:15377"/>
        <dbReference type="ChEBI" id="CHEBI:16044"/>
        <dbReference type="ChEBI" id="CHEBI:29950"/>
        <dbReference type="ChEBI" id="CHEBI:44120"/>
        <dbReference type="ChEBI" id="CHEBI:50058"/>
        <dbReference type="EC" id="1.8.4.11"/>
    </reaction>
</comment>
<dbReference type="InterPro" id="IPR002569">
    <property type="entry name" value="Met_Sox_Rdtase_MsrA_dom"/>
</dbReference>
<dbReference type="HAMAP" id="MF_01401">
    <property type="entry name" value="MsrA"/>
    <property type="match status" value="1"/>
</dbReference>
<comment type="similarity">
    <text evidence="4">Belongs to the MsrA Met sulfoxide reductase family.</text>
</comment>
<dbReference type="PANTHER" id="PTHR43774">
    <property type="entry name" value="PEPTIDE METHIONINE SULFOXIDE REDUCTASE"/>
    <property type="match status" value="1"/>
</dbReference>
<dbReference type="SUPFAM" id="SSF55068">
    <property type="entry name" value="Peptide methionine sulfoxide reductase"/>
    <property type="match status" value="1"/>
</dbReference>
<dbReference type="InterPro" id="IPR036509">
    <property type="entry name" value="Met_Sox_Rdtase_MsrA_sf"/>
</dbReference>
<feature type="signal peptide" evidence="5">
    <location>
        <begin position="1"/>
        <end position="20"/>
    </location>
</feature>
<dbReference type="EC" id="1.8.4.11" evidence="4"/>
<feature type="domain" description="Peptide methionine sulphoxide reductase MsrA" evidence="6">
    <location>
        <begin position="25"/>
        <end position="174"/>
    </location>
</feature>
<proteinExistence type="inferred from homology"/>
<dbReference type="GO" id="GO:0008113">
    <property type="term" value="F:peptide-methionine (S)-S-oxide reductase activity"/>
    <property type="evidence" value="ECO:0007669"/>
    <property type="project" value="UniProtKB-EC"/>
</dbReference>
<evidence type="ECO:0000256" key="1">
    <source>
        <dbReference type="ARBA" id="ARBA00023002"/>
    </source>
</evidence>
<accession>A0ABZ1C697</accession>